<gene>
    <name evidence="8" type="ORF">FMM08_01785</name>
</gene>
<feature type="transmembrane region" description="Helical" evidence="7">
    <location>
        <begin position="20"/>
        <end position="42"/>
    </location>
</feature>
<feature type="transmembrane region" description="Helical" evidence="7">
    <location>
        <begin position="258"/>
        <end position="278"/>
    </location>
</feature>
<reference evidence="8 9" key="1">
    <citation type="submission" date="2019-07" db="EMBL/GenBank/DDBJ databases">
        <title>Quadrisphaera sp. strain DD2A genome sequencing and assembly.</title>
        <authorList>
            <person name="Kim I."/>
        </authorList>
    </citation>
    <scope>NUCLEOTIDE SEQUENCE [LARGE SCALE GENOMIC DNA]</scope>
    <source>
        <strain evidence="8 9">DD2A</strain>
    </source>
</reference>
<keyword evidence="2" id="KW-1003">Cell membrane</keyword>
<name>A0A5C8ZLW5_9ACTN</name>
<dbReference type="OrthoDB" id="9808136at2"/>
<evidence type="ECO:0000256" key="6">
    <source>
        <dbReference type="SAM" id="MobiDB-lite"/>
    </source>
</evidence>
<keyword evidence="3 7" id="KW-0812">Transmembrane</keyword>
<dbReference type="InterPro" id="IPR001851">
    <property type="entry name" value="ABC_transp_permease"/>
</dbReference>
<organism evidence="8 9">
    <name type="scientific">Quadrisphaera setariae</name>
    <dbReference type="NCBI Taxonomy" id="2593304"/>
    <lineage>
        <taxon>Bacteria</taxon>
        <taxon>Bacillati</taxon>
        <taxon>Actinomycetota</taxon>
        <taxon>Actinomycetes</taxon>
        <taxon>Kineosporiales</taxon>
        <taxon>Kineosporiaceae</taxon>
        <taxon>Quadrisphaera</taxon>
    </lineage>
</organism>
<comment type="subcellular location">
    <subcellularLocation>
        <location evidence="1">Cell membrane</location>
        <topology evidence="1">Multi-pass membrane protein</topology>
    </subcellularLocation>
</comment>
<evidence type="ECO:0000313" key="9">
    <source>
        <dbReference type="Proteomes" id="UP000321234"/>
    </source>
</evidence>
<dbReference type="RefSeq" id="WP_147924587.1">
    <property type="nucleotide sequence ID" value="NZ_VKAC01000001.1"/>
</dbReference>
<dbReference type="EMBL" id="VKAC01000001">
    <property type="protein sequence ID" value="TXR57976.1"/>
    <property type="molecule type" value="Genomic_DNA"/>
</dbReference>
<dbReference type="GO" id="GO:0022857">
    <property type="term" value="F:transmembrane transporter activity"/>
    <property type="evidence" value="ECO:0007669"/>
    <property type="project" value="InterPro"/>
</dbReference>
<comment type="caution">
    <text evidence="8">The sequence shown here is derived from an EMBL/GenBank/DDBJ whole genome shotgun (WGS) entry which is preliminary data.</text>
</comment>
<feature type="region of interest" description="Disordered" evidence="6">
    <location>
        <begin position="339"/>
        <end position="390"/>
    </location>
</feature>
<evidence type="ECO:0000256" key="4">
    <source>
        <dbReference type="ARBA" id="ARBA00022989"/>
    </source>
</evidence>
<accession>A0A5C8ZLW5</accession>
<sequence length="390" mass="39400">MSATPSGTVGWARRVVGHTLFWPTAALVALLVACAVASPGFLDITVREGALVGQPIDLLRNSVTPLLLALGMCLVIATGGIDLSVGAVMAISLAVSLTYLDGATDPTNPVTVATAVVLGLVLGVAVGAFNGTLVTVLGVQPFIATMILMVAGRGIAMLITKGQITTVTSPPFKALGAGSVLGLPQAVVIGAVVFALVALVVRRTALGVLLEAIGVNRESARLSGVRARSTTWTVYVLAGVLAALAGIIYGAPTMAADANNIGLFFELNAIVVVVLGGTKLDGGRFYLSGLVVGALLLTTIERAVIIFQLPSTTTNLFKAAVLIALCVAASPRARGWLASRRTASSGPRRPEAAATTTQPSSSPSGASTASSSRASSAPPRPSTTTREVGA</sequence>
<feature type="transmembrane region" description="Helical" evidence="7">
    <location>
        <begin position="63"/>
        <end position="90"/>
    </location>
</feature>
<feature type="transmembrane region" description="Helical" evidence="7">
    <location>
        <begin position="141"/>
        <end position="160"/>
    </location>
</feature>
<feature type="transmembrane region" description="Helical" evidence="7">
    <location>
        <begin position="110"/>
        <end position="129"/>
    </location>
</feature>
<dbReference type="PANTHER" id="PTHR32196">
    <property type="entry name" value="ABC TRANSPORTER PERMEASE PROTEIN YPHD-RELATED-RELATED"/>
    <property type="match status" value="1"/>
</dbReference>
<dbReference type="PANTHER" id="PTHR32196:SF19">
    <property type="entry name" value="GALACTOFURANOSE TRANSPORTER PERMEASE PROTEIN YTFT"/>
    <property type="match status" value="1"/>
</dbReference>
<evidence type="ECO:0000256" key="3">
    <source>
        <dbReference type="ARBA" id="ARBA00022692"/>
    </source>
</evidence>
<feature type="transmembrane region" description="Helical" evidence="7">
    <location>
        <begin position="180"/>
        <end position="201"/>
    </location>
</feature>
<protein>
    <submittedName>
        <fullName evidence="8">ABC transporter permease</fullName>
    </submittedName>
</protein>
<feature type="compositionally biased region" description="Low complexity" evidence="6">
    <location>
        <begin position="352"/>
        <end position="390"/>
    </location>
</feature>
<proteinExistence type="predicted"/>
<feature type="transmembrane region" description="Helical" evidence="7">
    <location>
        <begin position="232"/>
        <end position="252"/>
    </location>
</feature>
<feature type="transmembrane region" description="Helical" evidence="7">
    <location>
        <begin position="285"/>
        <end position="309"/>
    </location>
</feature>
<evidence type="ECO:0000256" key="5">
    <source>
        <dbReference type="ARBA" id="ARBA00023136"/>
    </source>
</evidence>
<keyword evidence="9" id="KW-1185">Reference proteome</keyword>
<evidence type="ECO:0000313" key="8">
    <source>
        <dbReference type="EMBL" id="TXR57976.1"/>
    </source>
</evidence>
<dbReference type="GO" id="GO:0005886">
    <property type="term" value="C:plasma membrane"/>
    <property type="evidence" value="ECO:0007669"/>
    <property type="project" value="UniProtKB-SubCell"/>
</dbReference>
<evidence type="ECO:0000256" key="2">
    <source>
        <dbReference type="ARBA" id="ARBA00022475"/>
    </source>
</evidence>
<evidence type="ECO:0000256" key="1">
    <source>
        <dbReference type="ARBA" id="ARBA00004651"/>
    </source>
</evidence>
<dbReference type="CDD" id="cd06579">
    <property type="entry name" value="TM_PBP1_transp_AraH_like"/>
    <property type="match status" value="1"/>
</dbReference>
<keyword evidence="5 7" id="KW-0472">Membrane</keyword>
<evidence type="ECO:0000256" key="7">
    <source>
        <dbReference type="SAM" id="Phobius"/>
    </source>
</evidence>
<keyword evidence="4 7" id="KW-1133">Transmembrane helix</keyword>
<dbReference type="Pfam" id="PF02653">
    <property type="entry name" value="BPD_transp_2"/>
    <property type="match status" value="1"/>
</dbReference>
<dbReference type="Proteomes" id="UP000321234">
    <property type="component" value="Unassembled WGS sequence"/>
</dbReference>
<dbReference type="AlphaFoldDB" id="A0A5C8ZLW5"/>